<feature type="chain" id="PRO_5046149486" evidence="1">
    <location>
        <begin position="22"/>
        <end position="415"/>
    </location>
</feature>
<dbReference type="EMBL" id="JAGETZ010000001">
    <property type="protein sequence ID" value="MBO2008036.1"/>
    <property type="molecule type" value="Genomic_DNA"/>
</dbReference>
<evidence type="ECO:0000313" key="3">
    <source>
        <dbReference type="EMBL" id="MBO2008036.1"/>
    </source>
</evidence>
<dbReference type="Pfam" id="PF18962">
    <property type="entry name" value="Por_Secre_tail"/>
    <property type="match status" value="1"/>
</dbReference>
<evidence type="ECO:0000256" key="1">
    <source>
        <dbReference type="SAM" id="SignalP"/>
    </source>
</evidence>
<evidence type="ECO:0000313" key="4">
    <source>
        <dbReference type="Proteomes" id="UP000664369"/>
    </source>
</evidence>
<reference evidence="3 4" key="1">
    <citation type="submission" date="2021-03" db="EMBL/GenBank/DDBJ databases">
        <authorList>
            <person name="Kim M.K."/>
        </authorList>
    </citation>
    <scope>NUCLEOTIDE SEQUENCE [LARGE SCALE GENOMIC DNA]</scope>
    <source>
        <strain evidence="3 4">BT442</strain>
    </source>
</reference>
<protein>
    <submittedName>
        <fullName evidence="3">T9SS type A sorting domain-containing protein</fullName>
    </submittedName>
</protein>
<keyword evidence="4" id="KW-1185">Reference proteome</keyword>
<gene>
    <name evidence="3" type="ORF">J4E00_03180</name>
</gene>
<name>A0ABS3Q9X6_9BACT</name>
<proteinExistence type="predicted"/>
<feature type="signal peptide" evidence="1">
    <location>
        <begin position="1"/>
        <end position="21"/>
    </location>
</feature>
<accession>A0ABS3Q9X6</accession>
<comment type="caution">
    <text evidence="3">The sequence shown here is derived from an EMBL/GenBank/DDBJ whole genome shotgun (WGS) entry which is preliminary data.</text>
</comment>
<sequence>MPRFIYPLALLVSLAPIQAKAQNGCTDPRATNYNPSATSNDGSCQYAITTTTLVTKTPLASAVPESSGLQFTSQGLWTFNDSGNTPILFKVDSTSGSVVQQVTITNFPNVDWEDIAADAQSLYVGDFGNNDGNRRDLKVLRVQKSAIGTAPMESVAAQAINFSYPDQTNFSPGTNNHNFDCEAFFYANDSLHLFTKNWADLRTKYYTIPAQPGTYVAHLKGSFNTNGLITGADLNAAGTGAGLLGYNSGTGATFLWLLSDFSNGQFLRGNKRRIELPNALFIGQAEGLAFVDQYRVFISNERIVNIITVPQRLYALNTQPWLAPAVPTATVAAAIAGFSITPNPARQTIRVERAAGPAGELVLTLLDMQGRTACSAKMPPGSATQTLDVAPLSAGMYLLKIESAAGISSQKIEIP</sequence>
<dbReference type="NCBIfam" id="TIGR04183">
    <property type="entry name" value="Por_Secre_tail"/>
    <property type="match status" value="1"/>
</dbReference>
<dbReference type="InterPro" id="IPR026444">
    <property type="entry name" value="Secre_tail"/>
</dbReference>
<organism evidence="3 4">
    <name type="scientific">Hymenobacter negativus</name>
    <dbReference type="NCBI Taxonomy" id="2795026"/>
    <lineage>
        <taxon>Bacteria</taxon>
        <taxon>Pseudomonadati</taxon>
        <taxon>Bacteroidota</taxon>
        <taxon>Cytophagia</taxon>
        <taxon>Cytophagales</taxon>
        <taxon>Hymenobacteraceae</taxon>
        <taxon>Hymenobacter</taxon>
    </lineage>
</organism>
<dbReference type="Proteomes" id="UP000664369">
    <property type="component" value="Unassembled WGS sequence"/>
</dbReference>
<dbReference type="RefSeq" id="WP_208173556.1">
    <property type="nucleotide sequence ID" value="NZ_JAGETZ010000001.1"/>
</dbReference>
<keyword evidence="1" id="KW-0732">Signal</keyword>
<feature type="domain" description="Secretion system C-terminal sorting" evidence="2">
    <location>
        <begin position="342"/>
        <end position="412"/>
    </location>
</feature>
<evidence type="ECO:0000259" key="2">
    <source>
        <dbReference type="Pfam" id="PF18962"/>
    </source>
</evidence>